<evidence type="ECO:0000313" key="2">
    <source>
        <dbReference type="Proteomes" id="UP000789366"/>
    </source>
</evidence>
<reference evidence="1" key="1">
    <citation type="submission" date="2021-06" db="EMBL/GenBank/DDBJ databases">
        <authorList>
            <person name="Kallberg Y."/>
            <person name="Tangrot J."/>
            <person name="Rosling A."/>
        </authorList>
    </citation>
    <scope>NUCLEOTIDE SEQUENCE</scope>
    <source>
        <strain evidence="1">28 12/20/2015</strain>
    </source>
</reference>
<evidence type="ECO:0000313" key="1">
    <source>
        <dbReference type="EMBL" id="CAG8789809.1"/>
    </source>
</evidence>
<accession>A0ACA9REG4</accession>
<gene>
    <name evidence="1" type="ORF">SPELUC_LOCUS17128</name>
</gene>
<organism evidence="1 2">
    <name type="scientific">Cetraspora pellucida</name>
    <dbReference type="NCBI Taxonomy" id="1433469"/>
    <lineage>
        <taxon>Eukaryota</taxon>
        <taxon>Fungi</taxon>
        <taxon>Fungi incertae sedis</taxon>
        <taxon>Mucoromycota</taxon>
        <taxon>Glomeromycotina</taxon>
        <taxon>Glomeromycetes</taxon>
        <taxon>Diversisporales</taxon>
        <taxon>Gigasporaceae</taxon>
        <taxon>Cetraspora</taxon>
    </lineage>
</organism>
<protein>
    <submittedName>
        <fullName evidence="1">8009_t:CDS:1</fullName>
    </submittedName>
</protein>
<comment type="caution">
    <text evidence="1">The sequence shown here is derived from an EMBL/GenBank/DDBJ whole genome shotgun (WGS) entry which is preliminary data.</text>
</comment>
<keyword evidence="2" id="KW-1185">Reference proteome</keyword>
<sequence length="80" mass="9052">VEYVNSNICGLDMSSGFSNFGMALKVPVYNLFFIAMISFFSAQALALVMLFCGLKILNDLFKDRDAFKTPTHTFIYESLY</sequence>
<dbReference type="EMBL" id="CAJVPW010067938">
    <property type="protein sequence ID" value="CAG8789809.1"/>
    <property type="molecule type" value="Genomic_DNA"/>
</dbReference>
<dbReference type="Proteomes" id="UP000789366">
    <property type="component" value="Unassembled WGS sequence"/>
</dbReference>
<feature type="non-terminal residue" evidence="1">
    <location>
        <position position="1"/>
    </location>
</feature>
<feature type="non-terminal residue" evidence="1">
    <location>
        <position position="80"/>
    </location>
</feature>
<proteinExistence type="predicted"/>
<name>A0ACA9REG4_9GLOM</name>